<dbReference type="EMBL" id="BJYU01000202">
    <property type="protein sequence ID" value="GEO18516.1"/>
    <property type="molecule type" value="Genomic_DNA"/>
</dbReference>
<organism evidence="1 2">
    <name type="scientific">Microvirga aerophila</name>
    <dbReference type="NCBI Taxonomy" id="670291"/>
    <lineage>
        <taxon>Bacteria</taxon>
        <taxon>Pseudomonadati</taxon>
        <taxon>Pseudomonadota</taxon>
        <taxon>Alphaproteobacteria</taxon>
        <taxon>Hyphomicrobiales</taxon>
        <taxon>Methylobacteriaceae</taxon>
        <taxon>Microvirga</taxon>
    </lineage>
</organism>
<gene>
    <name evidence="1" type="ORF">MAE02_62120</name>
</gene>
<protein>
    <submittedName>
        <fullName evidence="1">Uncharacterized protein</fullName>
    </submittedName>
</protein>
<accession>A0A512C2S7</accession>
<keyword evidence="2" id="KW-1185">Reference proteome</keyword>
<proteinExistence type="predicted"/>
<dbReference type="RefSeq" id="WP_170285164.1">
    <property type="nucleotide sequence ID" value="NZ_BJYU01000202.1"/>
</dbReference>
<sequence length="58" mass="6019">MATSGKGTAIVGNNVQMAAQAEHHLIVAHEVTNVGNYNVATTVRVTSHCASVQTNSAR</sequence>
<dbReference type="AlphaFoldDB" id="A0A512C2S7"/>
<comment type="caution">
    <text evidence="1">The sequence shown here is derived from an EMBL/GenBank/DDBJ whole genome shotgun (WGS) entry which is preliminary data.</text>
</comment>
<dbReference type="Proteomes" id="UP000321085">
    <property type="component" value="Unassembled WGS sequence"/>
</dbReference>
<reference evidence="1 2" key="1">
    <citation type="submission" date="2019-07" db="EMBL/GenBank/DDBJ databases">
        <title>Whole genome shotgun sequence of Microvirga aerophila NBRC 106136.</title>
        <authorList>
            <person name="Hosoyama A."/>
            <person name="Uohara A."/>
            <person name="Ohji S."/>
            <person name="Ichikawa N."/>
        </authorList>
    </citation>
    <scope>NUCLEOTIDE SEQUENCE [LARGE SCALE GENOMIC DNA]</scope>
    <source>
        <strain evidence="1 2">NBRC 106136</strain>
    </source>
</reference>
<evidence type="ECO:0000313" key="1">
    <source>
        <dbReference type="EMBL" id="GEO18516.1"/>
    </source>
</evidence>
<name>A0A512C2S7_9HYPH</name>
<evidence type="ECO:0000313" key="2">
    <source>
        <dbReference type="Proteomes" id="UP000321085"/>
    </source>
</evidence>